<dbReference type="Gene3D" id="3.40.50.1820">
    <property type="entry name" value="alpha/beta hydrolase"/>
    <property type="match status" value="1"/>
</dbReference>
<sequence length="178" mass="18703">MADAVVIPGGRNGSSAGLLEYAGDVPHFRGATVHRHDWVGERPRELFEPAVESWVCSEVAPVLDGLGGQPLLIGKSLGSFAAGLAAERSLPAVWLTPVLTVPWVPAALGRATAPFLLVGGTADPLWDRALAQELSPYVVEVPAANHGMYVPGPLTDTIAVLARVVVAIDEFLDDIGWP</sequence>
<keyword evidence="1" id="KW-0378">Hydrolase</keyword>
<name>A0ABS2AA67_9ACTN</name>
<dbReference type="InterPro" id="IPR029058">
    <property type="entry name" value="AB_hydrolase_fold"/>
</dbReference>
<protein>
    <submittedName>
        <fullName evidence="1">Alpha/beta hydrolase</fullName>
    </submittedName>
</protein>
<dbReference type="GO" id="GO:0016787">
    <property type="term" value="F:hydrolase activity"/>
    <property type="evidence" value="ECO:0007669"/>
    <property type="project" value="UniProtKB-KW"/>
</dbReference>
<accession>A0ABS2AA67</accession>
<evidence type="ECO:0000313" key="2">
    <source>
        <dbReference type="Proteomes" id="UP000632138"/>
    </source>
</evidence>
<dbReference type="RefSeq" id="WP_203376041.1">
    <property type="nucleotide sequence ID" value="NZ_JAENHP010000003.1"/>
</dbReference>
<evidence type="ECO:0000313" key="1">
    <source>
        <dbReference type="EMBL" id="MBM2616129.1"/>
    </source>
</evidence>
<dbReference type="Proteomes" id="UP000632138">
    <property type="component" value="Unassembled WGS sequence"/>
</dbReference>
<gene>
    <name evidence="1" type="ORF">JIG36_11230</name>
</gene>
<dbReference type="EMBL" id="JAENHP010000003">
    <property type="protein sequence ID" value="MBM2616129.1"/>
    <property type="molecule type" value="Genomic_DNA"/>
</dbReference>
<organism evidence="1 2">
    <name type="scientific">Paractinoplanes ovalisporus</name>
    <dbReference type="NCBI Taxonomy" id="2810368"/>
    <lineage>
        <taxon>Bacteria</taxon>
        <taxon>Bacillati</taxon>
        <taxon>Actinomycetota</taxon>
        <taxon>Actinomycetes</taxon>
        <taxon>Micromonosporales</taxon>
        <taxon>Micromonosporaceae</taxon>
        <taxon>Paractinoplanes</taxon>
    </lineage>
</organism>
<reference evidence="1 2" key="1">
    <citation type="submission" date="2021-01" db="EMBL/GenBank/DDBJ databases">
        <title>Actinoplanes sp. nov. LDG1-06 isolated from lichen.</title>
        <authorList>
            <person name="Saeng-In P."/>
            <person name="Phongsopitanun W."/>
            <person name="Kanchanasin P."/>
            <person name="Yuki M."/>
            <person name="Kudo T."/>
            <person name="Ohkuma M."/>
            <person name="Tanasupawat S."/>
        </authorList>
    </citation>
    <scope>NUCLEOTIDE SEQUENCE [LARGE SCALE GENOMIC DNA]</scope>
    <source>
        <strain evidence="1 2">LDG1-06</strain>
    </source>
</reference>
<dbReference type="SUPFAM" id="SSF53474">
    <property type="entry name" value="alpha/beta-Hydrolases"/>
    <property type="match status" value="1"/>
</dbReference>
<proteinExistence type="predicted"/>
<keyword evidence="2" id="KW-1185">Reference proteome</keyword>
<comment type="caution">
    <text evidence="1">The sequence shown here is derived from an EMBL/GenBank/DDBJ whole genome shotgun (WGS) entry which is preliminary data.</text>
</comment>